<evidence type="ECO:0000256" key="3">
    <source>
        <dbReference type="ARBA" id="ARBA00022475"/>
    </source>
</evidence>
<dbReference type="GO" id="GO:0071880">
    <property type="term" value="P:adenylate cyclase-activating adrenergic receptor signaling pathway"/>
    <property type="evidence" value="ECO:0007669"/>
    <property type="project" value="TreeGrafter"/>
</dbReference>
<evidence type="ECO:0000256" key="8">
    <source>
        <dbReference type="ARBA" id="ARBA00023157"/>
    </source>
</evidence>
<dbReference type="Proteomes" id="UP001160148">
    <property type="component" value="Unassembled WGS sequence"/>
</dbReference>
<feature type="transmembrane region" description="Helical" evidence="12">
    <location>
        <begin position="181"/>
        <end position="202"/>
    </location>
</feature>
<dbReference type="GO" id="GO:0043410">
    <property type="term" value="P:positive regulation of MAPK cascade"/>
    <property type="evidence" value="ECO:0007669"/>
    <property type="project" value="TreeGrafter"/>
</dbReference>
<evidence type="ECO:0000256" key="7">
    <source>
        <dbReference type="ARBA" id="ARBA00023136"/>
    </source>
</evidence>
<evidence type="ECO:0000256" key="11">
    <source>
        <dbReference type="RuleBase" id="RU000688"/>
    </source>
</evidence>
<dbReference type="InterPro" id="IPR017452">
    <property type="entry name" value="GPCR_Rhodpsn_7TM"/>
</dbReference>
<keyword evidence="5 12" id="KW-1133">Transmembrane helix</keyword>
<feature type="transmembrane region" description="Helical" evidence="12">
    <location>
        <begin position="346"/>
        <end position="365"/>
    </location>
</feature>
<comment type="similarity">
    <text evidence="2 11">Belongs to the G-protein coupled receptor 1 family.</text>
</comment>
<dbReference type="Gene3D" id="1.20.1070.10">
    <property type="entry name" value="Rhodopsin 7-helix transmembrane proteins"/>
    <property type="match status" value="1"/>
</dbReference>
<evidence type="ECO:0000256" key="4">
    <source>
        <dbReference type="ARBA" id="ARBA00022692"/>
    </source>
</evidence>
<dbReference type="EMBL" id="CARXXK010000004">
    <property type="protein sequence ID" value="CAI6367203.1"/>
    <property type="molecule type" value="Genomic_DNA"/>
</dbReference>
<comment type="subcellular location">
    <subcellularLocation>
        <location evidence="1">Cell membrane</location>
        <topology evidence="1">Multi-pass membrane protein</topology>
    </subcellularLocation>
</comment>
<evidence type="ECO:0000256" key="2">
    <source>
        <dbReference type="ARBA" id="ARBA00010663"/>
    </source>
</evidence>
<feature type="transmembrane region" description="Helical" evidence="12">
    <location>
        <begin position="222"/>
        <end position="244"/>
    </location>
</feature>
<dbReference type="GO" id="GO:0004993">
    <property type="term" value="F:G protein-coupled serotonin receptor activity"/>
    <property type="evidence" value="ECO:0007669"/>
    <property type="project" value="UniProtKB-ARBA"/>
</dbReference>
<feature type="transmembrane region" description="Helical" evidence="12">
    <location>
        <begin position="310"/>
        <end position="334"/>
    </location>
</feature>
<reference evidence="14 15" key="1">
    <citation type="submission" date="2023-01" db="EMBL/GenBank/DDBJ databases">
        <authorList>
            <person name="Whitehead M."/>
        </authorList>
    </citation>
    <scope>NUCLEOTIDE SEQUENCE [LARGE SCALE GENOMIC DNA]</scope>
</reference>
<sequence length="407" mass="46490">MVGNQRKSKKKHDYPVNEKKASLISVLTGFAMNLSSAGNDTAKGSTNATTTGPHDLFRDRHLTDYLLIVLFCLVILTTVVGNTLIIFAVFTTRRLRTVTNYFVTSLAVADWLVGTFVMPIAVVYHVTGEWTFGRLICDIWVSLDVCLCTASILSLCAISIDRYFAITKPLRYSKKRRSKRLASLMILVVWLVSLVITCAPLFGWYDENRHNNNSCTYNQNKVYVVFSAMGSFFVPLVVVVYVYLKISCVIAERHNKLEALNGQKLKISRYSHESMERPSVEMDEIVRVSLRRGDDCRVSLKRENKTAQTLSIVVGGFIACWLLFFIVYLITPFLPATAIPEDMMKWLTWLGWINSAINPFIYAFVSQDFRMAFWRLTCSYCTGHKPNQNAPHNRFVIRYSHYSRNQV</sequence>
<evidence type="ECO:0000256" key="5">
    <source>
        <dbReference type="ARBA" id="ARBA00022989"/>
    </source>
</evidence>
<protein>
    <recommendedName>
        <fullName evidence="13">G-protein coupled receptors family 1 profile domain-containing protein</fullName>
    </recommendedName>
</protein>
<keyword evidence="3" id="KW-1003">Cell membrane</keyword>
<feature type="transmembrane region" description="Helical" evidence="12">
    <location>
        <begin position="139"/>
        <end position="160"/>
    </location>
</feature>
<evidence type="ECO:0000256" key="12">
    <source>
        <dbReference type="SAM" id="Phobius"/>
    </source>
</evidence>
<keyword evidence="4 11" id="KW-0812">Transmembrane</keyword>
<keyword evidence="7 12" id="KW-0472">Membrane</keyword>
<evidence type="ECO:0000256" key="1">
    <source>
        <dbReference type="ARBA" id="ARBA00004651"/>
    </source>
</evidence>
<feature type="domain" description="G-protein coupled receptors family 1 profile" evidence="13">
    <location>
        <begin position="81"/>
        <end position="362"/>
    </location>
</feature>
<dbReference type="FunFam" id="1.20.1070.10:FF:000523">
    <property type="entry name" value="5-hydroxytryptamine receptor 2B"/>
    <property type="match status" value="1"/>
</dbReference>
<evidence type="ECO:0000256" key="6">
    <source>
        <dbReference type="ARBA" id="ARBA00023040"/>
    </source>
</evidence>
<comment type="caution">
    <text evidence="14">The sequence shown here is derived from an EMBL/GenBank/DDBJ whole genome shotgun (WGS) entry which is preliminary data.</text>
</comment>
<keyword evidence="15" id="KW-1185">Reference proteome</keyword>
<feature type="transmembrane region" description="Helical" evidence="12">
    <location>
        <begin position="65"/>
        <end position="90"/>
    </location>
</feature>
<evidence type="ECO:0000256" key="10">
    <source>
        <dbReference type="ARBA" id="ARBA00023224"/>
    </source>
</evidence>
<dbReference type="SUPFAM" id="SSF81321">
    <property type="entry name" value="Family A G protein-coupled receptor-like"/>
    <property type="match status" value="1"/>
</dbReference>
<dbReference type="CDD" id="cd15061">
    <property type="entry name" value="7tmA_tyramine_R-like"/>
    <property type="match status" value="1"/>
</dbReference>
<evidence type="ECO:0000313" key="14">
    <source>
        <dbReference type="EMBL" id="CAI6367203.1"/>
    </source>
</evidence>
<evidence type="ECO:0000256" key="9">
    <source>
        <dbReference type="ARBA" id="ARBA00023170"/>
    </source>
</evidence>
<dbReference type="Pfam" id="PF00001">
    <property type="entry name" value="7tm_1"/>
    <property type="match status" value="1"/>
</dbReference>
<feature type="transmembrane region" description="Helical" evidence="12">
    <location>
        <begin position="21"/>
        <end position="38"/>
    </location>
</feature>
<keyword evidence="9 11" id="KW-0675">Receptor</keyword>
<keyword evidence="6 11" id="KW-0297">G-protein coupled receptor</keyword>
<dbReference type="PRINTS" id="PR00237">
    <property type="entry name" value="GPCRRHODOPSN"/>
</dbReference>
<dbReference type="GO" id="GO:0005886">
    <property type="term" value="C:plasma membrane"/>
    <property type="evidence" value="ECO:0007669"/>
    <property type="project" value="UniProtKB-SubCell"/>
</dbReference>
<gene>
    <name evidence="14" type="ORF">MEUPH1_LOCUS21701</name>
</gene>
<dbReference type="PANTHER" id="PTHR24248">
    <property type="entry name" value="ADRENERGIC RECEPTOR-RELATED G-PROTEIN COUPLED RECEPTOR"/>
    <property type="match status" value="1"/>
</dbReference>
<accession>A0AAV0XH71</accession>
<evidence type="ECO:0000313" key="15">
    <source>
        <dbReference type="Proteomes" id="UP001160148"/>
    </source>
</evidence>
<dbReference type="PROSITE" id="PS00237">
    <property type="entry name" value="G_PROTEIN_RECEP_F1_1"/>
    <property type="match status" value="1"/>
</dbReference>
<dbReference type="SMART" id="SM01381">
    <property type="entry name" value="7TM_GPCR_Srsx"/>
    <property type="match status" value="1"/>
</dbReference>
<organism evidence="14 15">
    <name type="scientific">Macrosiphum euphorbiae</name>
    <name type="common">potato aphid</name>
    <dbReference type="NCBI Taxonomy" id="13131"/>
    <lineage>
        <taxon>Eukaryota</taxon>
        <taxon>Metazoa</taxon>
        <taxon>Ecdysozoa</taxon>
        <taxon>Arthropoda</taxon>
        <taxon>Hexapoda</taxon>
        <taxon>Insecta</taxon>
        <taxon>Pterygota</taxon>
        <taxon>Neoptera</taxon>
        <taxon>Paraneoptera</taxon>
        <taxon>Hemiptera</taxon>
        <taxon>Sternorrhyncha</taxon>
        <taxon>Aphidomorpha</taxon>
        <taxon>Aphidoidea</taxon>
        <taxon>Aphididae</taxon>
        <taxon>Macrosiphini</taxon>
        <taxon>Macrosiphum</taxon>
    </lineage>
</organism>
<name>A0AAV0XH71_9HEMI</name>
<dbReference type="PANTHER" id="PTHR24248:SF199">
    <property type="entry name" value="IP13425P-RELATED"/>
    <property type="match status" value="1"/>
</dbReference>
<dbReference type="AlphaFoldDB" id="A0AAV0XH71"/>
<dbReference type="InterPro" id="IPR000276">
    <property type="entry name" value="GPCR_Rhodpsn"/>
</dbReference>
<feature type="transmembrane region" description="Helical" evidence="12">
    <location>
        <begin position="102"/>
        <end position="127"/>
    </location>
</feature>
<proteinExistence type="inferred from homology"/>
<evidence type="ECO:0000259" key="13">
    <source>
        <dbReference type="PROSITE" id="PS50262"/>
    </source>
</evidence>
<keyword evidence="8" id="KW-1015">Disulfide bond</keyword>
<keyword evidence="10 11" id="KW-0807">Transducer</keyword>
<dbReference type="PROSITE" id="PS50262">
    <property type="entry name" value="G_PROTEIN_RECEP_F1_2"/>
    <property type="match status" value="1"/>
</dbReference>